<evidence type="ECO:0000256" key="6">
    <source>
        <dbReference type="ARBA" id="ARBA00023209"/>
    </source>
</evidence>
<dbReference type="AlphaFoldDB" id="X1LN67"/>
<evidence type="ECO:0000256" key="7">
    <source>
        <dbReference type="ARBA" id="ARBA00023264"/>
    </source>
</evidence>
<dbReference type="Pfam" id="PF01884">
    <property type="entry name" value="PcrB"/>
    <property type="match status" value="1"/>
</dbReference>
<dbReference type="SUPFAM" id="SSF51366">
    <property type="entry name" value="Ribulose-phoshate binding barrel"/>
    <property type="match status" value="1"/>
</dbReference>
<keyword evidence="2" id="KW-0808">Transferase</keyword>
<dbReference type="GO" id="GO:0008654">
    <property type="term" value="P:phospholipid biosynthetic process"/>
    <property type="evidence" value="ECO:0007669"/>
    <property type="project" value="UniProtKB-KW"/>
</dbReference>
<reference evidence="8" key="1">
    <citation type="journal article" date="2014" name="Front. Microbiol.">
        <title>High frequency of phylogenetically diverse reductive dehalogenase-homologous genes in deep subseafloor sedimentary metagenomes.</title>
        <authorList>
            <person name="Kawai M."/>
            <person name="Futagami T."/>
            <person name="Toyoda A."/>
            <person name="Takaki Y."/>
            <person name="Nishi S."/>
            <person name="Hori S."/>
            <person name="Arai W."/>
            <person name="Tsubouchi T."/>
            <person name="Morono Y."/>
            <person name="Uchiyama I."/>
            <person name="Ito T."/>
            <person name="Fujiyama A."/>
            <person name="Inagaki F."/>
            <person name="Takami H."/>
        </authorList>
    </citation>
    <scope>NUCLEOTIDE SEQUENCE</scope>
    <source>
        <strain evidence="8">Expedition CK06-06</strain>
    </source>
</reference>
<name>X1LN67_9ZZZZ</name>
<dbReference type="InterPro" id="IPR038597">
    <property type="entry name" value="GGGP/HepGP_synthase_sf"/>
</dbReference>
<organism evidence="8">
    <name type="scientific">marine sediment metagenome</name>
    <dbReference type="NCBI Taxonomy" id="412755"/>
    <lineage>
        <taxon>unclassified sequences</taxon>
        <taxon>metagenomes</taxon>
        <taxon>ecological metagenomes</taxon>
    </lineage>
</organism>
<protein>
    <recommendedName>
        <fullName evidence="9">Geranylgeranylglyceryl/heptaprenylglyceryl phosphate synthase</fullName>
    </recommendedName>
</protein>
<proteinExistence type="predicted"/>
<dbReference type="InterPro" id="IPR011060">
    <property type="entry name" value="RibuloseP-bd_barrel"/>
</dbReference>
<accession>X1LN67</accession>
<keyword evidence="1" id="KW-0444">Lipid biosynthesis</keyword>
<gene>
    <name evidence="8" type="ORF">S06H3_21184</name>
</gene>
<evidence type="ECO:0000256" key="2">
    <source>
        <dbReference type="ARBA" id="ARBA00022679"/>
    </source>
</evidence>
<evidence type="ECO:0008006" key="9">
    <source>
        <dbReference type="Google" id="ProtNLM"/>
    </source>
</evidence>
<dbReference type="GO" id="GO:0046872">
    <property type="term" value="F:metal ion binding"/>
    <property type="evidence" value="ECO:0007669"/>
    <property type="project" value="UniProtKB-KW"/>
</dbReference>
<evidence type="ECO:0000256" key="3">
    <source>
        <dbReference type="ARBA" id="ARBA00022723"/>
    </source>
</evidence>
<keyword evidence="6" id="KW-0594">Phospholipid biosynthesis</keyword>
<dbReference type="InterPro" id="IPR008205">
    <property type="entry name" value="GGGP_HepGP_synthase"/>
</dbReference>
<dbReference type="Gene3D" id="3.20.20.390">
    <property type="entry name" value="FMN-linked oxidoreductases"/>
    <property type="match status" value="1"/>
</dbReference>
<evidence type="ECO:0000256" key="4">
    <source>
        <dbReference type="ARBA" id="ARBA00022842"/>
    </source>
</evidence>
<evidence type="ECO:0000256" key="5">
    <source>
        <dbReference type="ARBA" id="ARBA00023098"/>
    </source>
</evidence>
<keyword evidence="5" id="KW-0443">Lipid metabolism</keyword>
<evidence type="ECO:0000313" key="8">
    <source>
        <dbReference type="EMBL" id="GAI03845.1"/>
    </source>
</evidence>
<keyword evidence="3" id="KW-0479">Metal-binding</keyword>
<dbReference type="GO" id="GO:0016765">
    <property type="term" value="F:transferase activity, transferring alkyl or aryl (other than methyl) groups"/>
    <property type="evidence" value="ECO:0007669"/>
    <property type="project" value="InterPro"/>
</dbReference>
<keyword evidence="4" id="KW-0460">Magnesium</keyword>
<feature type="non-terminal residue" evidence="8">
    <location>
        <position position="1"/>
    </location>
</feature>
<keyword evidence="7" id="KW-1208">Phospholipid metabolism</keyword>
<dbReference type="EMBL" id="BARV01011087">
    <property type="protein sequence ID" value="GAI03845.1"/>
    <property type="molecule type" value="Genomic_DNA"/>
</dbReference>
<evidence type="ECO:0000256" key="1">
    <source>
        <dbReference type="ARBA" id="ARBA00022516"/>
    </source>
</evidence>
<comment type="caution">
    <text evidence="8">The sequence shown here is derived from an EMBL/GenBank/DDBJ whole genome shotgun (WGS) entry which is preliminary data.</text>
</comment>
<sequence>LGLKLIYLEGGSGATQPVEARIIEAVKQNVSIPLVVGGGIKNENDAANVYKAGADIIVVGNAIEKKIKMLEKIASLRDRI</sequence>